<proteinExistence type="predicted"/>
<dbReference type="AlphaFoldDB" id="A0A066V1B0"/>
<accession>A0A066V1B0</accession>
<keyword evidence="2" id="KW-0472">Membrane</keyword>
<name>A0A066V1B0_TILAU</name>
<keyword evidence="4" id="KW-1185">Reference proteome</keyword>
<evidence type="ECO:0000313" key="3">
    <source>
        <dbReference type="EMBL" id="KDN35487.1"/>
    </source>
</evidence>
<evidence type="ECO:0000256" key="1">
    <source>
        <dbReference type="SAM" id="MobiDB-lite"/>
    </source>
</evidence>
<dbReference type="HOGENOM" id="CLU_1462310_0_0_1"/>
<feature type="transmembrane region" description="Helical" evidence="2">
    <location>
        <begin position="48"/>
        <end position="68"/>
    </location>
</feature>
<dbReference type="InParanoid" id="A0A066V1B0"/>
<protein>
    <submittedName>
        <fullName evidence="3">Uncharacterized protein</fullName>
    </submittedName>
</protein>
<dbReference type="Proteomes" id="UP000027361">
    <property type="component" value="Unassembled WGS sequence"/>
</dbReference>
<organism evidence="3 4">
    <name type="scientific">Tilletiaria anomala (strain ATCC 24038 / CBS 436.72 / UBC 951)</name>
    <dbReference type="NCBI Taxonomy" id="1037660"/>
    <lineage>
        <taxon>Eukaryota</taxon>
        <taxon>Fungi</taxon>
        <taxon>Dikarya</taxon>
        <taxon>Basidiomycota</taxon>
        <taxon>Ustilaginomycotina</taxon>
        <taxon>Exobasidiomycetes</taxon>
        <taxon>Georgefischeriales</taxon>
        <taxon>Tilletiariaceae</taxon>
        <taxon>Tilletiaria</taxon>
    </lineage>
</organism>
<dbReference type="EMBL" id="JMSN01000212">
    <property type="protein sequence ID" value="KDN35487.1"/>
    <property type="molecule type" value="Genomic_DNA"/>
</dbReference>
<feature type="compositionally biased region" description="Polar residues" evidence="1">
    <location>
        <begin position="99"/>
        <end position="110"/>
    </location>
</feature>
<dbReference type="GeneID" id="25267804"/>
<feature type="region of interest" description="Disordered" evidence="1">
    <location>
        <begin position="78"/>
        <end position="110"/>
    </location>
</feature>
<evidence type="ECO:0000256" key="2">
    <source>
        <dbReference type="SAM" id="Phobius"/>
    </source>
</evidence>
<evidence type="ECO:0000313" key="4">
    <source>
        <dbReference type="Proteomes" id="UP000027361"/>
    </source>
</evidence>
<gene>
    <name evidence="3" type="ORF">K437DRAFT_77898</name>
</gene>
<keyword evidence="2" id="KW-1133">Transmembrane helix</keyword>
<dbReference type="RefSeq" id="XP_013239802.1">
    <property type="nucleotide sequence ID" value="XM_013384348.1"/>
</dbReference>
<keyword evidence="2" id="KW-0812">Transmembrane</keyword>
<sequence>MQEAVSVCWHPHNSFHLLGAEVVWQGEIVSTFAIQFEAIRTSARACYIFCRALLFSSAVLFSSSALFVGCRQRLHARGGNSGANEGSVASEGERRKPFNESSHSQPRVTSGTRLSWKWSSQLASHPGAQEIQAMSPPLHEGCTLFYADPWRAAPVVISGPCRIVNSLRGYHRGWCNTSFGSWFGG</sequence>
<comment type="caution">
    <text evidence="3">The sequence shown here is derived from an EMBL/GenBank/DDBJ whole genome shotgun (WGS) entry which is preliminary data.</text>
</comment>
<reference evidence="3 4" key="1">
    <citation type="submission" date="2014-05" db="EMBL/GenBank/DDBJ databases">
        <title>Draft genome sequence of a rare smut relative, Tilletiaria anomala UBC 951.</title>
        <authorList>
            <consortium name="DOE Joint Genome Institute"/>
            <person name="Toome M."/>
            <person name="Kuo A."/>
            <person name="Henrissat B."/>
            <person name="Lipzen A."/>
            <person name="Tritt A."/>
            <person name="Yoshinaga Y."/>
            <person name="Zane M."/>
            <person name="Barry K."/>
            <person name="Grigoriev I.V."/>
            <person name="Spatafora J.W."/>
            <person name="Aimea M.C."/>
        </authorList>
    </citation>
    <scope>NUCLEOTIDE SEQUENCE [LARGE SCALE GENOMIC DNA]</scope>
    <source>
        <strain evidence="3 4">UBC 951</strain>
    </source>
</reference>